<keyword evidence="4" id="KW-0670">Pyruvate</keyword>
<dbReference type="CDD" id="cd01449">
    <property type="entry name" value="TST_Repeat_2"/>
    <property type="match status" value="1"/>
</dbReference>
<dbReference type="OrthoDB" id="9770030at2"/>
<dbReference type="Gene3D" id="3.40.250.10">
    <property type="entry name" value="Rhodanese-like domain"/>
    <property type="match status" value="2"/>
</dbReference>
<name>A0A1G9VXK6_9ACTN</name>
<sequence length="284" mass="30048">MDADPGRRVAAVLPPVVDVTWVREHRDEVVLADVRWYLDGRSGRAAYDAGHLPGAVFVDLDRWLAAHAGPDAGRHPLPEPEVFAEGMAALGIGDDDPVVAYDDAGGVVAARLVWMLRVTGHDAALLDGGTAAWDGPLEQAVPNRAPAVFTARPWPAERLAGVDDALDPDAVVLDARDPERYRGDREPVDPRAGHVPGAVNVPCRANLDADGRFLPVEQLRATFAAAGVTADSDVVSYCGSGVTACHNLLALELAGLPQGRLYPGSWSQYSADPDRPVAVGDRPA</sequence>
<dbReference type="GO" id="GO:0004792">
    <property type="term" value="F:thiosulfate-cyanide sulfurtransferase activity"/>
    <property type="evidence" value="ECO:0007669"/>
    <property type="project" value="InterPro"/>
</dbReference>
<dbReference type="InterPro" id="IPR001307">
    <property type="entry name" value="Thiosulphate_STrfase_CS"/>
</dbReference>
<feature type="domain" description="Rhodanese" evidence="3">
    <location>
        <begin position="166"/>
        <end position="278"/>
    </location>
</feature>
<dbReference type="InterPro" id="IPR045078">
    <property type="entry name" value="TST/MPST-like"/>
</dbReference>
<dbReference type="SUPFAM" id="SSF52821">
    <property type="entry name" value="Rhodanese/Cell cycle control phosphatase"/>
    <property type="match status" value="2"/>
</dbReference>
<evidence type="ECO:0000256" key="2">
    <source>
        <dbReference type="ARBA" id="ARBA00022737"/>
    </source>
</evidence>
<protein>
    <submittedName>
        <fullName evidence="4">Thiosulfate/3-mercaptopyruvate sulfurtransferase</fullName>
    </submittedName>
</protein>
<keyword evidence="5" id="KW-1185">Reference proteome</keyword>
<evidence type="ECO:0000313" key="4">
    <source>
        <dbReference type="EMBL" id="SDM76681.1"/>
    </source>
</evidence>
<gene>
    <name evidence="4" type="ORF">SAMN05660642_03291</name>
</gene>
<proteinExistence type="predicted"/>
<dbReference type="Pfam" id="PF00581">
    <property type="entry name" value="Rhodanese"/>
    <property type="match status" value="2"/>
</dbReference>
<keyword evidence="1 4" id="KW-0808">Transferase</keyword>
<evidence type="ECO:0000313" key="5">
    <source>
        <dbReference type="Proteomes" id="UP000198680"/>
    </source>
</evidence>
<dbReference type="Proteomes" id="UP000198680">
    <property type="component" value="Unassembled WGS sequence"/>
</dbReference>
<dbReference type="PROSITE" id="PS50206">
    <property type="entry name" value="RHODANESE_3"/>
    <property type="match status" value="2"/>
</dbReference>
<organism evidence="4 5">
    <name type="scientific">Geodermatophilus siccatus</name>
    <dbReference type="NCBI Taxonomy" id="1137991"/>
    <lineage>
        <taxon>Bacteria</taxon>
        <taxon>Bacillati</taxon>
        <taxon>Actinomycetota</taxon>
        <taxon>Actinomycetes</taxon>
        <taxon>Geodermatophilales</taxon>
        <taxon>Geodermatophilaceae</taxon>
        <taxon>Geodermatophilus</taxon>
    </lineage>
</organism>
<dbReference type="CDD" id="cd01448">
    <property type="entry name" value="TST_Repeat_1"/>
    <property type="match status" value="1"/>
</dbReference>
<dbReference type="PANTHER" id="PTHR11364">
    <property type="entry name" value="THIOSULFATE SULFERTANSFERASE"/>
    <property type="match status" value="1"/>
</dbReference>
<dbReference type="STRING" id="1137991.SAMN05660642_03291"/>
<dbReference type="PANTHER" id="PTHR11364:SF27">
    <property type="entry name" value="SULFURTRANSFERASE"/>
    <property type="match status" value="1"/>
</dbReference>
<keyword evidence="2" id="KW-0677">Repeat</keyword>
<evidence type="ECO:0000256" key="1">
    <source>
        <dbReference type="ARBA" id="ARBA00022679"/>
    </source>
</evidence>
<dbReference type="InterPro" id="IPR001763">
    <property type="entry name" value="Rhodanese-like_dom"/>
</dbReference>
<dbReference type="InterPro" id="IPR036873">
    <property type="entry name" value="Rhodanese-like_dom_sf"/>
</dbReference>
<evidence type="ECO:0000259" key="3">
    <source>
        <dbReference type="PROSITE" id="PS50206"/>
    </source>
</evidence>
<reference evidence="5" key="1">
    <citation type="submission" date="2016-10" db="EMBL/GenBank/DDBJ databases">
        <authorList>
            <person name="Varghese N."/>
            <person name="Submissions S."/>
        </authorList>
    </citation>
    <scope>NUCLEOTIDE SEQUENCE [LARGE SCALE GENOMIC DNA]</scope>
    <source>
        <strain evidence="5">DSM 45419</strain>
    </source>
</reference>
<feature type="domain" description="Rhodanese" evidence="3">
    <location>
        <begin position="25"/>
        <end position="139"/>
    </location>
</feature>
<dbReference type="EMBL" id="FNHE01000008">
    <property type="protein sequence ID" value="SDM76681.1"/>
    <property type="molecule type" value="Genomic_DNA"/>
</dbReference>
<dbReference type="AlphaFoldDB" id="A0A1G9VXK6"/>
<dbReference type="PROSITE" id="PS00380">
    <property type="entry name" value="RHODANESE_1"/>
    <property type="match status" value="1"/>
</dbReference>
<accession>A0A1G9VXK6</accession>
<dbReference type="SMART" id="SM00450">
    <property type="entry name" value="RHOD"/>
    <property type="match status" value="2"/>
</dbReference>